<protein>
    <submittedName>
        <fullName evidence="1">Uncharacterized protein</fullName>
    </submittedName>
</protein>
<sequence length="32" mass="3690">MRVKKCYVSEFFQELSSVVVFVHFPPSLPCDA</sequence>
<name>A0A0E9XDV7_ANGAN</name>
<evidence type="ECO:0000313" key="1">
    <source>
        <dbReference type="EMBL" id="JAI00918.1"/>
    </source>
</evidence>
<dbReference type="AlphaFoldDB" id="A0A0E9XDV7"/>
<organism evidence="1">
    <name type="scientific">Anguilla anguilla</name>
    <name type="common">European freshwater eel</name>
    <name type="synonym">Muraena anguilla</name>
    <dbReference type="NCBI Taxonomy" id="7936"/>
    <lineage>
        <taxon>Eukaryota</taxon>
        <taxon>Metazoa</taxon>
        <taxon>Chordata</taxon>
        <taxon>Craniata</taxon>
        <taxon>Vertebrata</taxon>
        <taxon>Euteleostomi</taxon>
        <taxon>Actinopterygii</taxon>
        <taxon>Neopterygii</taxon>
        <taxon>Teleostei</taxon>
        <taxon>Anguilliformes</taxon>
        <taxon>Anguillidae</taxon>
        <taxon>Anguilla</taxon>
    </lineage>
</organism>
<dbReference type="EMBL" id="GBXM01007660">
    <property type="protein sequence ID" value="JAI00918.1"/>
    <property type="molecule type" value="Transcribed_RNA"/>
</dbReference>
<proteinExistence type="predicted"/>
<reference evidence="1" key="1">
    <citation type="submission" date="2014-11" db="EMBL/GenBank/DDBJ databases">
        <authorList>
            <person name="Amaro Gonzalez C."/>
        </authorList>
    </citation>
    <scope>NUCLEOTIDE SEQUENCE</scope>
</reference>
<accession>A0A0E9XDV7</accession>
<reference evidence="1" key="2">
    <citation type="journal article" date="2015" name="Fish Shellfish Immunol.">
        <title>Early steps in the European eel (Anguilla anguilla)-Vibrio vulnificus interaction in the gills: Role of the RtxA13 toxin.</title>
        <authorList>
            <person name="Callol A."/>
            <person name="Pajuelo D."/>
            <person name="Ebbesson L."/>
            <person name="Teles M."/>
            <person name="MacKenzie S."/>
            <person name="Amaro C."/>
        </authorList>
    </citation>
    <scope>NUCLEOTIDE SEQUENCE</scope>
</reference>